<dbReference type="OrthoDB" id="6101375at2"/>
<evidence type="ECO:0000313" key="4">
    <source>
        <dbReference type="Proteomes" id="UP000036202"/>
    </source>
</evidence>
<dbReference type="RefSeq" id="WP_019395034.1">
    <property type="nucleotide sequence ID" value="NZ_ALIM01000035.1"/>
</dbReference>
<dbReference type="InterPro" id="IPR036412">
    <property type="entry name" value="HAD-like_sf"/>
</dbReference>
<dbReference type="PATRIC" id="fig|135735.6.peg.4688"/>
<dbReference type="SUPFAM" id="SSF56784">
    <property type="entry name" value="HAD-like"/>
    <property type="match status" value="1"/>
</dbReference>
<dbReference type="SFLD" id="SFLDS00003">
    <property type="entry name" value="Haloacid_Dehalogenase"/>
    <property type="match status" value="1"/>
</dbReference>
<evidence type="ECO:0000256" key="1">
    <source>
        <dbReference type="ARBA" id="ARBA00022801"/>
    </source>
</evidence>
<gene>
    <name evidence="3" type="ORF">BEH_22280</name>
</gene>
<protein>
    <submittedName>
        <fullName evidence="3">HAD family hydrolase</fullName>
    </submittedName>
</protein>
<dbReference type="Gene3D" id="1.10.150.240">
    <property type="entry name" value="Putative phosphatase, domain 2"/>
    <property type="match status" value="1"/>
</dbReference>
<reference evidence="4" key="2">
    <citation type="submission" date="2015-06" db="EMBL/GenBank/DDBJ databases">
        <title>Genome Sequence of Bacillus endophyticus and Analysis of its Companion Mechanism in the Ketogulonigenium vulgare-Bacillus strain Consortium.</title>
        <authorList>
            <person name="Jia N."/>
            <person name="Du J."/>
            <person name="Ding M.-Z."/>
            <person name="Gao F."/>
            <person name="Yuan Y.-J."/>
        </authorList>
    </citation>
    <scope>NUCLEOTIDE SEQUENCE [LARGE SCALE GENOMIC DNA]</scope>
    <source>
        <strain evidence="4">Hbe603</strain>
    </source>
</reference>
<evidence type="ECO:0000256" key="2">
    <source>
        <dbReference type="ARBA" id="ARBA00022842"/>
    </source>
</evidence>
<proteinExistence type="predicted"/>
<accession>A0A1X7FNX7</accession>
<dbReference type="Gene3D" id="3.40.50.1000">
    <property type="entry name" value="HAD superfamily/HAD-like"/>
    <property type="match status" value="1"/>
</dbReference>
<dbReference type="Proteomes" id="UP000036202">
    <property type="component" value="Chromosome"/>
</dbReference>
<dbReference type="InterPro" id="IPR051400">
    <property type="entry name" value="HAD-like_hydrolase"/>
</dbReference>
<dbReference type="eggNOG" id="COG0546">
    <property type="taxonomic scope" value="Bacteria"/>
</dbReference>
<evidence type="ECO:0000313" key="3">
    <source>
        <dbReference type="EMBL" id="AKO94576.1"/>
    </source>
</evidence>
<keyword evidence="1 3" id="KW-0378">Hydrolase</keyword>
<dbReference type="AlphaFoldDB" id="A0A0H4KNU4"/>
<reference evidence="3 4" key="1">
    <citation type="journal article" date="2015" name="PLoS ONE">
        <title>Genome Sequence of Bacillus endophyticus and Analysis of Its Companion Mechanism in the Ketogulonigenium vulgare-Bacillus Strain Consortium.</title>
        <authorList>
            <person name="Jia N."/>
            <person name="Du J."/>
            <person name="Ding M.Z."/>
            <person name="Gao F."/>
            <person name="Yuan Y.J."/>
        </authorList>
    </citation>
    <scope>NUCLEOTIDE SEQUENCE [LARGE SCALE GENOMIC DNA]</scope>
    <source>
        <strain evidence="3 4">Hbe603</strain>
    </source>
</reference>
<dbReference type="GO" id="GO:0016787">
    <property type="term" value="F:hydrolase activity"/>
    <property type="evidence" value="ECO:0007669"/>
    <property type="project" value="UniProtKB-KW"/>
</dbReference>
<dbReference type="EMBL" id="CP011974">
    <property type="protein sequence ID" value="AKO94576.1"/>
    <property type="molecule type" value="Genomic_DNA"/>
</dbReference>
<dbReference type="InterPro" id="IPR023214">
    <property type="entry name" value="HAD_sf"/>
</dbReference>
<dbReference type="PANTHER" id="PTHR46470">
    <property type="entry name" value="N-ACYLNEURAMINATE-9-PHOSPHATASE"/>
    <property type="match status" value="1"/>
</dbReference>
<dbReference type="Pfam" id="PF00702">
    <property type="entry name" value="Hydrolase"/>
    <property type="match status" value="1"/>
</dbReference>
<keyword evidence="2" id="KW-0460">Magnesium</keyword>
<dbReference type="GeneID" id="93703003"/>
<accession>A0A0H4KNU4</accession>
<organism evidence="3 4">
    <name type="scientific">Priestia filamentosa</name>
    <dbReference type="NCBI Taxonomy" id="1402861"/>
    <lineage>
        <taxon>Bacteria</taxon>
        <taxon>Bacillati</taxon>
        <taxon>Bacillota</taxon>
        <taxon>Bacilli</taxon>
        <taxon>Bacillales</taxon>
        <taxon>Bacillaceae</taxon>
        <taxon>Priestia</taxon>
    </lineage>
</organism>
<dbReference type="InterPro" id="IPR023198">
    <property type="entry name" value="PGP-like_dom2"/>
</dbReference>
<keyword evidence="4" id="KW-1185">Reference proteome</keyword>
<dbReference type="KEGG" id="beo:BEH_22280"/>
<sequence length="246" mass="28670">MEKQTLIFDLDDTLIHCNKYFRATINTFVSTMQQWFSTLTADEIKEKQLQIDLESIEQHGLHSSRFPESLVSTYKFFCEKQKKEIKETEIEEIRKIGVSVFEIEVQPFPYMYEVLSTLQNEGHELYLFTGGDEENQSRKVVQLELETYFGNRVFIFEHKNTEALQTVLQTIRSNPKQTWMIGNSLKTDIKPAVELGIHAIHIPSELEWSYNQIKLDIDPTGELITLNSLTQVPTLIKQYAKEDKAL</sequence>
<name>A0A0H4KNU4_9BACI</name>
<dbReference type="SFLD" id="SFLDG01129">
    <property type="entry name" value="C1.5:_HAD__Beta-PGM__Phosphata"/>
    <property type="match status" value="1"/>
</dbReference>